<dbReference type="NCBIfam" id="TIGR03438">
    <property type="entry name" value="egtD_ergothio"/>
    <property type="match status" value="1"/>
</dbReference>
<evidence type="ECO:0000256" key="2">
    <source>
        <dbReference type="ARBA" id="ARBA00022679"/>
    </source>
</evidence>
<gene>
    <name evidence="4" type="ORF">IX84_15370</name>
</gene>
<keyword evidence="2 4" id="KW-0808">Transferase</keyword>
<dbReference type="STRING" id="1524460.IX84_15370"/>
<dbReference type="PANTHER" id="PTHR43397:SF1">
    <property type="entry name" value="ERGOTHIONEINE BIOSYNTHESIS PROTEIN 1"/>
    <property type="match status" value="1"/>
</dbReference>
<dbReference type="AlphaFoldDB" id="A0A098S8I1"/>
<dbReference type="EMBL" id="JPOS01000037">
    <property type="protein sequence ID" value="KGE87377.1"/>
    <property type="molecule type" value="Genomic_DNA"/>
</dbReference>
<protein>
    <submittedName>
        <fullName evidence="4">Methyltransferase</fullName>
    </submittedName>
</protein>
<keyword evidence="5" id="KW-1185">Reference proteome</keyword>
<dbReference type="GO" id="GO:0032259">
    <property type="term" value="P:methylation"/>
    <property type="evidence" value="ECO:0007669"/>
    <property type="project" value="UniProtKB-KW"/>
</dbReference>
<comment type="caution">
    <text evidence="4">The sequence shown here is derived from an EMBL/GenBank/DDBJ whole genome shotgun (WGS) entry which is preliminary data.</text>
</comment>
<dbReference type="Proteomes" id="UP000029736">
    <property type="component" value="Unassembled WGS sequence"/>
</dbReference>
<dbReference type="GO" id="GO:0008168">
    <property type="term" value="F:methyltransferase activity"/>
    <property type="evidence" value="ECO:0007669"/>
    <property type="project" value="UniProtKB-KW"/>
</dbReference>
<evidence type="ECO:0000313" key="4">
    <source>
        <dbReference type="EMBL" id="KGE87377.1"/>
    </source>
</evidence>
<dbReference type="Pfam" id="PF10017">
    <property type="entry name" value="Methyltransf_33"/>
    <property type="match status" value="1"/>
</dbReference>
<dbReference type="InterPro" id="IPR017804">
    <property type="entry name" value="MeTrfase_EgtD-like"/>
</dbReference>
<dbReference type="InterPro" id="IPR019257">
    <property type="entry name" value="MeTrfase_dom"/>
</dbReference>
<dbReference type="InterPro" id="IPR035094">
    <property type="entry name" value="EgtD"/>
</dbReference>
<accession>A0A098S8I1</accession>
<dbReference type="CDD" id="cd02440">
    <property type="entry name" value="AdoMet_MTases"/>
    <property type="match status" value="1"/>
</dbReference>
<dbReference type="Gene3D" id="3.40.50.150">
    <property type="entry name" value="Vaccinia Virus protein VP39"/>
    <property type="match status" value="1"/>
</dbReference>
<organism evidence="4 5">
    <name type="scientific">Phaeodactylibacter xiamenensis</name>
    <dbReference type="NCBI Taxonomy" id="1524460"/>
    <lineage>
        <taxon>Bacteria</taxon>
        <taxon>Pseudomonadati</taxon>
        <taxon>Bacteroidota</taxon>
        <taxon>Saprospiria</taxon>
        <taxon>Saprospirales</taxon>
        <taxon>Haliscomenobacteraceae</taxon>
        <taxon>Phaeodactylibacter</taxon>
    </lineage>
</organism>
<name>A0A098S8I1_9BACT</name>
<dbReference type="InterPro" id="IPR051128">
    <property type="entry name" value="EgtD_Methyltrsf_superfamily"/>
</dbReference>
<reference evidence="4 5" key="1">
    <citation type="journal article" date="2014" name="Int. J. Syst. Evol. Microbiol.">
        <title>Phaeodactylibacter xiamenensis gen. nov., sp. nov., a member of the family Saprospiraceae isolated from the marine alga Phaeodactylum tricornutum.</title>
        <authorList>
            <person name="Chen Z.Jr."/>
            <person name="Lei X."/>
            <person name="Lai Q."/>
            <person name="Li Y."/>
            <person name="Zhang B."/>
            <person name="Zhang J."/>
            <person name="Zhang H."/>
            <person name="Yang L."/>
            <person name="Zheng W."/>
            <person name="Tian Y."/>
            <person name="Yu Z."/>
            <person name="Xu H.Jr."/>
            <person name="Zheng T."/>
        </authorList>
    </citation>
    <scope>NUCLEOTIDE SEQUENCE [LARGE SCALE GENOMIC DNA]</scope>
    <source>
        <strain evidence="4 5">KD52</strain>
    </source>
</reference>
<evidence type="ECO:0000259" key="3">
    <source>
        <dbReference type="Pfam" id="PF10017"/>
    </source>
</evidence>
<dbReference type="InterPro" id="IPR029063">
    <property type="entry name" value="SAM-dependent_MTases_sf"/>
</dbReference>
<dbReference type="SUPFAM" id="SSF53335">
    <property type="entry name" value="S-adenosyl-L-methionine-dependent methyltransferases"/>
    <property type="match status" value="1"/>
</dbReference>
<keyword evidence="1 4" id="KW-0489">Methyltransferase</keyword>
<dbReference type="PIRSF" id="PIRSF018005">
    <property type="entry name" value="UCP018005"/>
    <property type="match status" value="1"/>
</dbReference>
<evidence type="ECO:0000256" key="1">
    <source>
        <dbReference type="ARBA" id="ARBA00022603"/>
    </source>
</evidence>
<feature type="domain" description="Histidine-specific methyltransferase SAM-dependent" evidence="3">
    <location>
        <begin position="9"/>
        <end position="314"/>
    </location>
</feature>
<sequence length="317" mass="36588">MTTAELSAFARDVLHGLSKTPKQLPSMYFYDEQGDQLFQRIMHMPEYYLMNCELDIFEQQKAQILNAIGLEHFHLLELGAGDGYKTRVLLRYFMEQSVDFEYQPVDISPNVLLELEQRLREELPELKVHSLPGDYFKVLHEVKETDATPKVVLFLGANIGNYPQKRAAAFLRHLQDELNPGDKLLIGFDLKKDPDVILCAYNDPAGITAAFNLNLLERMNRELGANFNVQDFRHWESYDPVTGATRSFLVSEKAQHVFIKALNRSFHFDAWEAINVELSQKYSLPEIESLAREAGFQVEQHFTDDQGYFVDSLWCKV</sequence>
<evidence type="ECO:0000313" key="5">
    <source>
        <dbReference type="Proteomes" id="UP000029736"/>
    </source>
</evidence>
<proteinExistence type="predicted"/>
<dbReference type="PANTHER" id="PTHR43397">
    <property type="entry name" value="ERGOTHIONEINE BIOSYNTHESIS PROTEIN 1"/>
    <property type="match status" value="1"/>
</dbReference>